<dbReference type="AlphaFoldDB" id="A0A832I5U6"/>
<feature type="region of interest" description="Disordered" evidence="1">
    <location>
        <begin position="245"/>
        <end position="274"/>
    </location>
</feature>
<feature type="compositionally biased region" description="Basic residues" evidence="1">
    <location>
        <begin position="262"/>
        <end position="274"/>
    </location>
</feature>
<evidence type="ECO:0000313" key="3">
    <source>
        <dbReference type="EMBL" id="HGZ43900.1"/>
    </source>
</evidence>
<comment type="caution">
    <text evidence="3">The sequence shown here is derived from an EMBL/GenBank/DDBJ whole genome shotgun (WGS) entry which is preliminary data.</text>
</comment>
<feature type="chain" id="PRO_5032407971" evidence="2">
    <location>
        <begin position="35"/>
        <end position="274"/>
    </location>
</feature>
<proteinExistence type="predicted"/>
<accession>A0A832I5U6</accession>
<feature type="region of interest" description="Disordered" evidence="1">
    <location>
        <begin position="39"/>
        <end position="60"/>
    </location>
</feature>
<name>A0A832I5U6_UNCEI</name>
<organism evidence="3">
    <name type="scientific">Eiseniibacteriota bacterium</name>
    <dbReference type="NCBI Taxonomy" id="2212470"/>
    <lineage>
        <taxon>Bacteria</taxon>
        <taxon>Candidatus Eiseniibacteriota</taxon>
    </lineage>
</organism>
<keyword evidence="2" id="KW-0732">Signal</keyword>
<evidence type="ECO:0000256" key="1">
    <source>
        <dbReference type="SAM" id="MobiDB-lite"/>
    </source>
</evidence>
<sequence>MAAVVMRRLRAAAPAPSFWLKAAALAVAVGVAAAAPASGQSPAKVPELHDPLPDAPPANAPDLLREAERARPGAPQPPAGGPPDVRECLWIAGFDGLPADSLVRHAFLAGFRAGLGAGFLRAERPAPDGGEWIPTMPVTNPFQPIFGTSGFGCWNLQASFENVPPARGDSVPGLAITWILHSPAMLEANARPLPQRDTLWLEPVAPRGAEPRATRLGRAVATLGLERMLRMLGALDERDRLAIPGARRGAGRAPRRGEARRGGHGGSRRAARLR</sequence>
<evidence type="ECO:0000256" key="2">
    <source>
        <dbReference type="SAM" id="SignalP"/>
    </source>
</evidence>
<gene>
    <name evidence="3" type="ORF">ENR23_10855</name>
</gene>
<feature type="signal peptide" evidence="2">
    <location>
        <begin position="1"/>
        <end position="34"/>
    </location>
</feature>
<dbReference type="EMBL" id="DSQF01000022">
    <property type="protein sequence ID" value="HGZ43900.1"/>
    <property type="molecule type" value="Genomic_DNA"/>
</dbReference>
<protein>
    <submittedName>
        <fullName evidence="3">Uncharacterized protein</fullName>
    </submittedName>
</protein>
<reference evidence="3" key="1">
    <citation type="journal article" date="2020" name="mSystems">
        <title>Genome- and Community-Level Interaction Insights into Carbon Utilization and Element Cycling Functions of Hydrothermarchaeota in Hydrothermal Sediment.</title>
        <authorList>
            <person name="Zhou Z."/>
            <person name="Liu Y."/>
            <person name="Xu W."/>
            <person name="Pan J."/>
            <person name="Luo Z.H."/>
            <person name="Li M."/>
        </authorList>
    </citation>
    <scope>NUCLEOTIDE SEQUENCE [LARGE SCALE GENOMIC DNA]</scope>
    <source>
        <strain evidence="3">SpSt-381</strain>
    </source>
</reference>